<proteinExistence type="predicted"/>
<keyword evidence="4" id="KW-1185">Reference proteome</keyword>
<dbReference type="EMBL" id="CAXAMM010038803">
    <property type="protein sequence ID" value="CAK9081117.1"/>
    <property type="molecule type" value="Genomic_DNA"/>
</dbReference>
<feature type="coiled-coil region" evidence="1">
    <location>
        <begin position="339"/>
        <end position="366"/>
    </location>
</feature>
<gene>
    <name evidence="3" type="ORF">SCF082_LOCUS38641</name>
</gene>
<comment type="caution">
    <text evidence="3">The sequence shown here is derived from an EMBL/GenBank/DDBJ whole genome shotgun (WGS) entry which is preliminary data.</text>
</comment>
<sequence>MAKDDASEASAAVAEAEGEKENKEEKDKAVKSPKKRPAGSKNDKGKAKAKAKGAAKASPMKRFPVQKGSPAKSVKAKSPIKSKGKLGGQGSPAKSLKAKSPMKSKDMPGGPVKKPAVKSALRQVTANLQEGALGQERSPSPSHGKRKAKKTEEHESSESGSDLETRDFAKARKFNKMKKQGTLPKPLLDMLKKVEGEDGARQVVTKLINSVVHGDKKTGHFSLVSEGEAFQTWKSKYFLKEDKDQVEGEVMVTQRNGMDYCCYPKFKHTTKQGTEDKGILKADTQLEQNQFALLSAAFNKIGHGSEEKTGRQESSSSHKSPPKKALPQKPDWSTLKPLLGEAKSAIDRLERDLMKTRERVQGSKDDNLVAQLKQLVVNNKKCKGDVDHVLSWEEFPPGCEESWTLESVNNWLLALAQKTEKLEEGFESLKAVLKARNL</sequence>
<evidence type="ECO:0000313" key="4">
    <source>
        <dbReference type="Proteomes" id="UP001642464"/>
    </source>
</evidence>
<accession>A0ABP0PYL9</accession>
<keyword evidence="1" id="KW-0175">Coiled coil</keyword>
<evidence type="ECO:0000256" key="1">
    <source>
        <dbReference type="SAM" id="Coils"/>
    </source>
</evidence>
<feature type="region of interest" description="Disordered" evidence="2">
    <location>
        <begin position="304"/>
        <end position="334"/>
    </location>
</feature>
<reference evidence="3 4" key="1">
    <citation type="submission" date="2024-02" db="EMBL/GenBank/DDBJ databases">
        <authorList>
            <person name="Chen Y."/>
            <person name="Shah S."/>
            <person name="Dougan E. K."/>
            <person name="Thang M."/>
            <person name="Chan C."/>
        </authorList>
    </citation>
    <scope>NUCLEOTIDE SEQUENCE [LARGE SCALE GENOMIC DNA]</scope>
</reference>
<feature type="compositionally biased region" description="Basic residues" evidence="2">
    <location>
        <begin position="74"/>
        <end position="84"/>
    </location>
</feature>
<evidence type="ECO:0000256" key="2">
    <source>
        <dbReference type="SAM" id="MobiDB-lite"/>
    </source>
</evidence>
<organism evidence="3 4">
    <name type="scientific">Durusdinium trenchii</name>
    <dbReference type="NCBI Taxonomy" id="1381693"/>
    <lineage>
        <taxon>Eukaryota</taxon>
        <taxon>Sar</taxon>
        <taxon>Alveolata</taxon>
        <taxon>Dinophyceae</taxon>
        <taxon>Suessiales</taxon>
        <taxon>Symbiodiniaceae</taxon>
        <taxon>Durusdinium</taxon>
    </lineage>
</organism>
<protein>
    <submittedName>
        <fullName evidence="3">Uncharacterized protein</fullName>
    </submittedName>
</protein>
<feature type="compositionally biased region" description="Basic and acidic residues" evidence="2">
    <location>
        <begin position="17"/>
        <end position="30"/>
    </location>
</feature>
<dbReference type="Proteomes" id="UP001642464">
    <property type="component" value="Unassembled WGS sequence"/>
</dbReference>
<evidence type="ECO:0000313" key="3">
    <source>
        <dbReference type="EMBL" id="CAK9081117.1"/>
    </source>
</evidence>
<name>A0ABP0PYL9_9DINO</name>
<feature type="region of interest" description="Disordered" evidence="2">
    <location>
        <begin position="1"/>
        <end position="177"/>
    </location>
</feature>
<feature type="compositionally biased region" description="Basic and acidic residues" evidence="2">
    <location>
        <begin position="150"/>
        <end position="170"/>
    </location>
</feature>